<evidence type="ECO:0000256" key="1">
    <source>
        <dbReference type="SAM" id="SignalP"/>
    </source>
</evidence>
<feature type="signal peptide" evidence="1">
    <location>
        <begin position="1"/>
        <end position="20"/>
    </location>
</feature>
<dbReference type="InterPro" id="IPR018588">
    <property type="entry name" value="Dihaem_cytochrome-c"/>
</dbReference>
<name>A0ABQ6VVE4_9BACT</name>
<evidence type="ECO:0000313" key="2">
    <source>
        <dbReference type="EMBL" id="KAB7892903.1"/>
    </source>
</evidence>
<protein>
    <submittedName>
        <fullName evidence="2">Cytochrome C</fullName>
    </submittedName>
</protein>
<dbReference type="EMBL" id="WFKJ01000001">
    <property type="protein sequence ID" value="KAB7892903.1"/>
    <property type="molecule type" value="Genomic_DNA"/>
</dbReference>
<proteinExistence type="predicted"/>
<dbReference type="InterPro" id="IPR036280">
    <property type="entry name" value="Multihaem_cyt_sf"/>
</dbReference>
<dbReference type="Proteomes" id="UP000461010">
    <property type="component" value="Unassembled WGS sequence"/>
</dbReference>
<reference evidence="2 3" key="1">
    <citation type="submission" date="2019-10" db="EMBL/GenBank/DDBJ databases">
        <title>Poseidonibacter ostreae sp. nov., isolated from the gut of the Ostrea denselamellosa.</title>
        <authorList>
            <person name="Choi A."/>
        </authorList>
    </citation>
    <scope>NUCLEOTIDE SEQUENCE [LARGE SCALE GENOMIC DNA]</scope>
    <source>
        <strain evidence="2 3">SJOD-M-5</strain>
    </source>
</reference>
<comment type="caution">
    <text evidence="2">The sequence shown here is derived from an EMBL/GenBank/DDBJ whole genome shotgun (WGS) entry which is preliminary data.</text>
</comment>
<keyword evidence="1" id="KW-0732">Signal</keyword>
<organism evidence="2 3">
    <name type="scientific">Poseidonibacter ostreae</name>
    <dbReference type="NCBI Taxonomy" id="2654171"/>
    <lineage>
        <taxon>Bacteria</taxon>
        <taxon>Pseudomonadati</taxon>
        <taxon>Campylobacterota</taxon>
        <taxon>Epsilonproteobacteria</taxon>
        <taxon>Campylobacterales</taxon>
        <taxon>Arcobacteraceae</taxon>
        <taxon>Poseidonibacter</taxon>
    </lineage>
</organism>
<feature type="chain" id="PRO_5045631129" evidence="1">
    <location>
        <begin position="21"/>
        <end position="170"/>
    </location>
</feature>
<dbReference type="RefSeq" id="WP_152187289.1">
    <property type="nucleotide sequence ID" value="NZ_WFKI01000041.1"/>
</dbReference>
<dbReference type="Pfam" id="PF09626">
    <property type="entry name" value="DHC"/>
    <property type="match status" value="1"/>
</dbReference>
<gene>
    <name evidence="2" type="ORF">GBG18_00060</name>
</gene>
<sequence>MKKIIFTTFTILTLGVTLFAANNKEVYTSQNTLYKQECASCHMGYQTEFLPKRSWVKMMDTLENHFGVDATFDKVDEQKIREYLISNASDSKRAYGKIAKFSRSISSQSTPLAISEIPKFKREHNEVPKRLIIQKDVKTISNCMACHTDAKQGLYKERNILIPNFGRWDD</sequence>
<dbReference type="SUPFAM" id="SSF48695">
    <property type="entry name" value="Multiheme cytochromes"/>
    <property type="match status" value="1"/>
</dbReference>
<evidence type="ECO:0000313" key="3">
    <source>
        <dbReference type="Proteomes" id="UP000461010"/>
    </source>
</evidence>
<accession>A0ABQ6VVE4</accession>
<keyword evidence="3" id="KW-1185">Reference proteome</keyword>